<feature type="region of interest" description="Disordered" evidence="1">
    <location>
        <begin position="48"/>
        <end position="88"/>
    </location>
</feature>
<dbReference type="AlphaFoldDB" id="A0A1B9GIY4"/>
<keyword evidence="3" id="KW-1185">Reference proteome</keyword>
<name>A0A1B9GIY4_9TREE</name>
<evidence type="ECO:0000313" key="2">
    <source>
        <dbReference type="EMBL" id="OCF30906.1"/>
    </source>
</evidence>
<feature type="compositionally biased region" description="Basic and acidic residues" evidence="1">
    <location>
        <begin position="62"/>
        <end position="74"/>
    </location>
</feature>
<sequence>MFRQAIASVECTSSGDVERRTVLQRELGDFNVTDELIDAMIQGCGSEKGTVTPLPSDIDGVNDNHKAREGDKSGKSGTSQLAASDATLTPGQVLAKQHSIYCTKV</sequence>
<evidence type="ECO:0000313" key="3">
    <source>
        <dbReference type="Proteomes" id="UP000092666"/>
    </source>
</evidence>
<evidence type="ECO:0000256" key="1">
    <source>
        <dbReference type="SAM" id="MobiDB-lite"/>
    </source>
</evidence>
<proteinExistence type="predicted"/>
<gene>
    <name evidence="2" type="ORF">I316_07431</name>
</gene>
<reference evidence="3" key="2">
    <citation type="submission" date="2013-12" db="EMBL/GenBank/DDBJ databases">
        <title>Evolution of pathogenesis and genome organization in the Tremellales.</title>
        <authorList>
            <person name="Cuomo C."/>
            <person name="Litvintseva A."/>
            <person name="Heitman J."/>
            <person name="Chen Y."/>
            <person name="Sun S."/>
            <person name="Springer D."/>
            <person name="Dromer F."/>
            <person name="Young S."/>
            <person name="Zeng Q."/>
            <person name="Chapman S."/>
            <person name="Gujja S."/>
            <person name="Saif S."/>
            <person name="Birren B."/>
        </authorList>
    </citation>
    <scope>NUCLEOTIDE SEQUENCE [LARGE SCALE GENOMIC DNA]</scope>
    <source>
        <strain evidence="3">BCC8398</strain>
    </source>
</reference>
<dbReference type="EMBL" id="KI669514">
    <property type="protein sequence ID" value="OCF30906.1"/>
    <property type="molecule type" value="Genomic_DNA"/>
</dbReference>
<protein>
    <submittedName>
        <fullName evidence="2">Uncharacterized protein</fullName>
    </submittedName>
</protein>
<feature type="compositionally biased region" description="Polar residues" evidence="1">
    <location>
        <begin position="75"/>
        <end position="88"/>
    </location>
</feature>
<reference evidence="2 3" key="1">
    <citation type="submission" date="2013-07" db="EMBL/GenBank/DDBJ databases">
        <title>The Genome Sequence of Cryptococcus heveanensis BCC8398.</title>
        <authorList>
            <consortium name="The Broad Institute Genome Sequencing Platform"/>
            <person name="Cuomo C."/>
            <person name="Litvintseva A."/>
            <person name="Chen Y."/>
            <person name="Heitman J."/>
            <person name="Sun S."/>
            <person name="Springer D."/>
            <person name="Dromer F."/>
            <person name="Young S.K."/>
            <person name="Zeng Q."/>
            <person name="Gargeya S."/>
            <person name="Fitzgerald M."/>
            <person name="Abouelleil A."/>
            <person name="Alvarado L."/>
            <person name="Berlin A.M."/>
            <person name="Chapman S.B."/>
            <person name="Dewar J."/>
            <person name="Goldberg J."/>
            <person name="Griggs A."/>
            <person name="Gujja S."/>
            <person name="Hansen M."/>
            <person name="Howarth C."/>
            <person name="Imamovic A."/>
            <person name="Larimer J."/>
            <person name="McCowan C."/>
            <person name="Murphy C."/>
            <person name="Pearson M."/>
            <person name="Priest M."/>
            <person name="Roberts A."/>
            <person name="Saif S."/>
            <person name="Shea T."/>
            <person name="Sykes S."/>
            <person name="Wortman J."/>
            <person name="Nusbaum C."/>
            <person name="Birren B."/>
        </authorList>
    </citation>
    <scope>NUCLEOTIDE SEQUENCE [LARGE SCALE GENOMIC DNA]</scope>
    <source>
        <strain evidence="2 3">BCC8398</strain>
    </source>
</reference>
<organism evidence="2 3">
    <name type="scientific">Kwoniella heveanensis BCC8398</name>
    <dbReference type="NCBI Taxonomy" id="1296120"/>
    <lineage>
        <taxon>Eukaryota</taxon>
        <taxon>Fungi</taxon>
        <taxon>Dikarya</taxon>
        <taxon>Basidiomycota</taxon>
        <taxon>Agaricomycotina</taxon>
        <taxon>Tremellomycetes</taxon>
        <taxon>Tremellales</taxon>
        <taxon>Cryptococcaceae</taxon>
        <taxon>Kwoniella</taxon>
    </lineage>
</organism>
<accession>A0A1B9GIY4</accession>
<dbReference type="Proteomes" id="UP000092666">
    <property type="component" value="Unassembled WGS sequence"/>
</dbReference>